<feature type="transmembrane region" description="Helical" evidence="2">
    <location>
        <begin position="481"/>
        <end position="503"/>
    </location>
</feature>
<feature type="transmembrane region" description="Helical" evidence="2">
    <location>
        <begin position="601"/>
        <end position="621"/>
    </location>
</feature>
<dbReference type="Pfam" id="PF01551">
    <property type="entry name" value="Peptidase_M23"/>
    <property type="match status" value="1"/>
</dbReference>
<dbReference type="InterPro" id="IPR013491">
    <property type="entry name" value="Tape_meas_N"/>
</dbReference>
<evidence type="ECO:0000256" key="2">
    <source>
        <dbReference type="SAM" id="Phobius"/>
    </source>
</evidence>
<keyword evidence="2" id="KW-0472">Membrane</keyword>
<feature type="domain" description="Tape measure protein N-terminal" evidence="5">
    <location>
        <begin position="194"/>
        <end position="356"/>
    </location>
</feature>
<dbReference type="InterPro" id="IPR016047">
    <property type="entry name" value="M23ase_b-sheet_dom"/>
</dbReference>
<keyword evidence="7" id="KW-1185">Reference proteome</keyword>
<dbReference type="SUPFAM" id="SSF53955">
    <property type="entry name" value="Lysozyme-like"/>
    <property type="match status" value="1"/>
</dbReference>
<evidence type="ECO:0000259" key="4">
    <source>
        <dbReference type="Pfam" id="PF01551"/>
    </source>
</evidence>
<feature type="transmembrane region" description="Helical" evidence="2">
    <location>
        <begin position="509"/>
        <end position="527"/>
    </location>
</feature>
<sequence length="1419" mass="152114">MQRIEGLSIGLSLDTLKVDSGLKDLKRKLSLVNSEMKANLSVFDRSENSLDKYQVKIDGLNKKLDVQRKVTENARKHYEKMVKEHGEGSAEAEKAARAYNNEVAKLNNLERQIKDVTSQMKEFQRQQKIQNSTLFKAGDSLIKFGSGLKSMSDKMKDVGKSLTTKITAPAVGAASALAGVALVKGFDRLVGIDTARAKLQGLGHDAKGVEKIMESALESVRGTSFGMDEAATTAANAVAAGVKEGKELTRYLSLTGDAAAIAGSSMSEMGSILNKVKTSNKAYNGELQQLSDRGLPVYQWLAKEAGVAADAVFDMASDGQISSEMLMNAIEKNIGGAAKKMGETSFTAGIANMWAAVGRLGASFLDAGGKGGGFFSQLKPLIADFTGRIDSMGGIAEKAGVKFGEMFAGFVDKVKSVKSWFDSLSPSMQDIIKKGALLGTVVAVGVGPALTVLGSLGGMIANISIGLGTFMKFLAPVTKGFSLFGGAAGTAGTSVGFLGKAFAVLTGPIGITVGIIAALTAGFVLLYKKSDSFRESVGKLTASLKELGGKVLGHLKDSIGAVTSFFKDQLSMIKGFWKSDGGSIISAAENIGNVITTVFRGIFKVIDFIMPAVLAIIKSVWGNIKGVIQGALKVIMGLVQVFSGLFTGDFKKMWEGIKNIFSGALQFIWNYVQLMFWGKMLKGIINLGKLLANAFKNSWTGIKNIVSNLVKSIVDFVKDRFTKSKDTVNSIFLKLKDLTKVAWNLTKDIIINAVKSAVNTVRLRFSAARDNIRTIFEKIKEITKSAWDSIKNRIVNPVKSAVDTARSRFSNFRQAVSDIFRKTKDKVGEYVSSMVKTVKDMPGKMAKGIKDMGYKLYNSAKGVANRLVKGLGLGVNGVITGVNWVLKRVGVDKKLDPWPVPKYAKGTDGHPGGLARVGDGGMKELVRTPDGNMFLSPNKDTLVNLPKGTSVLSGPETKALLSMFPAYKNGIGDVLKDMYKSTKNKAGGIVKSGIDKVKSAGQKLKEIGLDVWDYISKPGTLMKKVWDKFIPDMGLSGIQGSIAKGAIKMIKSHALEWVKGQMPVMDVGESFSFGAPFHRTSGFGMRWGRLHKGVDWAAPAGTPIPAVAGGKVIFSGFGRRGSGYGGYGNVIHIQGANGLSYLYAHNSKNKVKVGQAVSKGQIIGLVGSTGDSTGPHVHFEVRRNGQAINPDTLGGGNVSGSVKKWIAQGMARAGVSGSDWLNGLSWIIQRESSGNPRAVGAMTSTGTAKGLMQLMDFNYTGNPFDPVNNIFHGIRYIKNRYGSIGKAVSFWKRNNWYATGGRIKNPGIYGLAEGGWPEYVIPTDPKRRTDAMKLLALAGREISGNKRPHQLPNVGGNDDSVLMKLLAATMEQNEILKQILAKNPDLYMDSEKVGKAVEPTVTKQQQLKAYRGRRAPGFA</sequence>
<feature type="transmembrane region" description="Helical" evidence="2">
    <location>
        <begin position="660"/>
        <end position="678"/>
    </location>
</feature>
<comment type="caution">
    <text evidence="6">The sequence shown here is derived from an EMBL/GenBank/DDBJ whole genome shotgun (WGS) entry which is preliminary data.</text>
</comment>
<dbReference type="Gene3D" id="1.10.530.10">
    <property type="match status" value="1"/>
</dbReference>
<dbReference type="Pfam" id="PF20155">
    <property type="entry name" value="TMP_3"/>
    <property type="match status" value="1"/>
</dbReference>
<dbReference type="InterPro" id="IPR008258">
    <property type="entry name" value="Transglycosylase_SLT_dom_1"/>
</dbReference>
<dbReference type="EMBL" id="QYTU02000034">
    <property type="protein sequence ID" value="RWR06755.1"/>
    <property type="molecule type" value="Genomic_DNA"/>
</dbReference>
<reference evidence="6" key="1">
    <citation type="submission" date="2018-12" db="EMBL/GenBank/DDBJ databases">
        <authorList>
            <person name="Sun L."/>
            <person name="Chen Z."/>
        </authorList>
    </citation>
    <scope>NUCLEOTIDE SEQUENCE [LARGE SCALE GENOMIC DNA]</scope>
    <source>
        <strain evidence="6">DSM 16012</strain>
    </source>
</reference>
<dbReference type="RefSeq" id="WP_120074698.1">
    <property type="nucleotide sequence ID" value="NZ_CP126113.1"/>
</dbReference>
<dbReference type="Proteomes" id="UP000273811">
    <property type="component" value="Unassembled WGS sequence"/>
</dbReference>
<dbReference type="SUPFAM" id="SSF51261">
    <property type="entry name" value="Duplicated hybrid motif"/>
    <property type="match status" value="1"/>
</dbReference>
<feature type="domain" description="M23ase beta-sheet core" evidence="4">
    <location>
        <begin position="1090"/>
        <end position="1190"/>
    </location>
</feature>
<name>A0A443IM69_9BACI</name>
<feature type="transmembrane region" description="Helical" evidence="2">
    <location>
        <begin position="627"/>
        <end position="648"/>
    </location>
</feature>
<dbReference type="Gene3D" id="2.70.70.10">
    <property type="entry name" value="Glucose Permease (Domain IIA)"/>
    <property type="match status" value="1"/>
</dbReference>
<dbReference type="Gene3D" id="1.20.120.20">
    <property type="entry name" value="Apolipoprotein"/>
    <property type="match status" value="2"/>
</dbReference>
<keyword evidence="2" id="KW-0812">Transmembrane</keyword>
<dbReference type="Pfam" id="PF01464">
    <property type="entry name" value="SLT"/>
    <property type="match status" value="1"/>
</dbReference>
<accession>A0A443IM69</accession>
<gene>
    <name evidence="6" type="ORF">D4N35_013905</name>
</gene>
<dbReference type="NCBIfam" id="TIGR02675">
    <property type="entry name" value="tape_meas_nterm"/>
    <property type="match status" value="1"/>
</dbReference>
<dbReference type="InterPro" id="IPR023346">
    <property type="entry name" value="Lysozyme-like_dom_sf"/>
</dbReference>
<organism evidence="6 7">
    <name type="scientific">Siminovitchia fortis</name>
    <dbReference type="NCBI Taxonomy" id="254758"/>
    <lineage>
        <taxon>Bacteria</taxon>
        <taxon>Bacillati</taxon>
        <taxon>Bacillota</taxon>
        <taxon>Bacilli</taxon>
        <taxon>Bacillales</taxon>
        <taxon>Bacillaceae</taxon>
        <taxon>Siminovitchia</taxon>
    </lineage>
</organism>
<keyword evidence="1" id="KW-0175">Coiled coil</keyword>
<evidence type="ECO:0000259" key="3">
    <source>
        <dbReference type="Pfam" id="PF01464"/>
    </source>
</evidence>
<feature type="transmembrane region" description="Helical" evidence="2">
    <location>
        <begin position="436"/>
        <end position="460"/>
    </location>
</feature>
<evidence type="ECO:0000313" key="6">
    <source>
        <dbReference type="EMBL" id="RWR06755.1"/>
    </source>
</evidence>
<dbReference type="OrthoDB" id="28713at2"/>
<dbReference type="CDD" id="cd12797">
    <property type="entry name" value="M23_peptidase"/>
    <property type="match status" value="1"/>
</dbReference>
<keyword evidence="2" id="KW-1133">Transmembrane helix</keyword>
<feature type="domain" description="Transglycosylase SLT" evidence="3">
    <location>
        <begin position="1220"/>
        <end position="1289"/>
    </location>
</feature>
<protein>
    <submittedName>
        <fullName evidence="6">Uncharacterized protein</fullName>
    </submittedName>
</protein>
<evidence type="ECO:0000259" key="5">
    <source>
        <dbReference type="Pfam" id="PF20155"/>
    </source>
</evidence>
<dbReference type="InterPro" id="IPR011055">
    <property type="entry name" value="Dup_hybrid_motif"/>
</dbReference>
<evidence type="ECO:0000313" key="7">
    <source>
        <dbReference type="Proteomes" id="UP000273811"/>
    </source>
</evidence>
<dbReference type="PANTHER" id="PTHR37813">
    <property type="entry name" value="FELS-2 PROPHAGE PROTEIN"/>
    <property type="match status" value="1"/>
</dbReference>
<dbReference type="PANTHER" id="PTHR37813:SF1">
    <property type="entry name" value="FELS-2 PROPHAGE PROTEIN"/>
    <property type="match status" value="1"/>
</dbReference>
<feature type="coiled-coil region" evidence="1">
    <location>
        <begin position="43"/>
        <end position="126"/>
    </location>
</feature>
<proteinExistence type="predicted"/>
<dbReference type="SUPFAM" id="SSF57997">
    <property type="entry name" value="Tropomyosin"/>
    <property type="match status" value="1"/>
</dbReference>
<evidence type="ECO:0000256" key="1">
    <source>
        <dbReference type="SAM" id="Coils"/>
    </source>
</evidence>